<evidence type="ECO:0000313" key="2">
    <source>
        <dbReference type="EMBL" id="CAB3981001.1"/>
    </source>
</evidence>
<name>A0A7D9HC54_PARCT</name>
<dbReference type="AlphaFoldDB" id="A0A7D9HC54"/>
<comment type="caution">
    <text evidence="2">The sequence shown here is derived from an EMBL/GenBank/DDBJ whole genome shotgun (WGS) entry which is preliminary data.</text>
</comment>
<evidence type="ECO:0000256" key="1">
    <source>
        <dbReference type="SAM" id="MobiDB-lite"/>
    </source>
</evidence>
<dbReference type="OrthoDB" id="10215879at2759"/>
<proteinExistence type="predicted"/>
<feature type="compositionally biased region" description="Basic and acidic residues" evidence="1">
    <location>
        <begin position="18"/>
        <end position="38"/>
    </location>
</feature>
<feature type="compositionally biased region" description="Polar residues" evidence="1">
    <location>
        <begin position="105"/>
        <end position="120"/>
    </location>
</feature>
<sequence length="190" mass="22171">MENIKRQVSDIKSPQAEVKARVNREAKDAQTETKEYHHQRNNTTPFFHKPHKTEAEERRRKTSPTPHQCQYCVYDHRKGHDYSAFGKRCSKCNKKSFFISMQISSQLESDSQKKGTGQNNQRRRIKRTTEEDSSICSDDDYFVQAVTNSFQAKKITGAQKRKQTVTVRLNDVDIRMERDSGDEVNLMAEH</sequence>
<dbReference type="Proteomes" id="UP001152795">
    <property type="component" value="Unassembled WGS sequence"/>
</dbReference>
<dbReference type="EMBL" id="CACRXK020000343">
    <property type="protein sequence ID" value="CAB3981001.1"/>
    <property type="molecule type" value="Genomic_DNA"/>
</dbReference>
<evidence type="ECO:0000313" key="3">
    <source>
        <dbReference type="Proteomes" id="UP001152795"/>
    </source>
</evidence>
<protein>
    <submittedName>
        <fullName evidence="2">Uncharacterized protein</fullName>
    </submittedName>
</protein>
<gene>
    <name evidence="2" type="ORF">PACLA_8A015372</name>
</gene>
<feature type="region of interest" description="Disordered" evidence="1">
    <location>
        <begin position="105"/>
        <end position="131"/>
    </location>
</feature>
<keyword evidence="3" id="KW-1185">Reference proteome</keyword>
<reference evidence="2" key="1">
    <citation type="submission" date="2020-04" db="EMBL/GenBank/DDBJ databases">
        <authorList>
            <person name="Alioto T."/>
            <person name="Alioto T."/>
            <person name="Gomez Garrido J."/>
        </authorList>
    </citation>
    <scope>NUCLEOTIDE SEQUENCE</scope>
    <source>
        <strain evidence="2">A484AB</strain>
    </source>
</reference>
<organism evidence="2 3">
    <name type="scientific">Paramuricea clavata</name>
    <name type="common">Red gorgonian</name>
    <name type="synonym">Violescent sea-whip</name>
    <dbReference type="NCBI Taxonomy" id="317549"/>
    <lineage>
        <taxon>Eukaryota</taxon>
        <taxon>Metazoa</taxon>
        <taxon>Cnidaria</taxon>
        <taxon>Anthozoa</taxon>
        <taxon>Octocorallia</taxon>
        <taxon>Malacalcyonacea</taxon>
        <taxon>Plexauridae</taxon>
        <taxon>Paramuricea</taxon>
    </lineage>
</organism>
<accession>A0A7D9HC54</accession>
<feature type="region of interest" description="Disordered" evidence="1">
    <location>
        <begin position="1"/>
        <end position="66"/>
    </location>
</feature>